<dbReference type="EMBL" id="JBEDUW010000002">
    <property type="protein sequence ID" value="KAK9947017.1"/>
    <property type="molecule type" value="Genomic_DNA"/>
</dbReference>
<dbReference type="Pfam" id="PF01419">
    <property type="entry name" value="Jacalin"/>
    <property type="match status" value="3"/>
</dbReference>
<dbReference type="InterPro" id="IPR033734">
    <property type="entry name" value="Jacalin-like_lectin_dom_plant"/>
</dbReference>
<dbReference type="Gene3D" id="2.100.10.30">
    <property type="entry name" value="Jacalin-like lectin domain"/>
    <property type="match status" value="3"/>
</dbReference>
<dbReference type="CDD" id="cd09612">
    <property type="entry name" value="Jacalin"/>
    <property type="match status" value="3"/>
</dbReference>
<name>A0AAW1YEA3_RUBAR</name>
<gene>
    <name evidence="4" type="ORF">M0R45_012454</name>
</gene>
<evidence type="ECO:0000256" key="2">
    <source>
        <dbReference type="ARBA" id="ARBA00022734"/>
    </source>
</evidence>
<evidence type="ECO:0000313" key="4">
    <source>
        <dbReference type="EMBL" id="KAK9947017.1"/>
    </source>
</evidence>
<sequence>MSQSTFEESEKKAVSVGPWGGQNGLMWDDGVYSTVRQLVIAHGSGIDSIQIEYDNKGTSFWSVKHGGNGGWKTDKVKLDYPEEFLTSIHGYYGKISEWGTVSVRSLTFKSNIRVYGPFGIEQGTYFSLPVTTGNKIVGFHGKSSWYVDAIGAYLKPIQNDQNHFSKLSMAHTQYSYMTGGTDNLSGYSVLQNCDVFFAIRPKNVPSTTTNPATLPTELFRQFSDSGDFSDGVIKRKTPSIERVPSKVEGVVTYGPWGGSGGFAFDDGVYSGIRQIKLSRNIGVVYIKVEYDRDGEAVWGAKHGGTGGYKSDRIIFDYPHEILTHITGTFGPAMGMGPNVIKSLSFHTTKKKHGPYGEEQGTPFSTKLKEGKIVGIHGRTGLFLDAIGVHAIEGKVMVETTETSPPLALTNSPHIAFTEIAPKEPAGAITEIDHPHWSSKLVCTNKGPVEEVACGVIKEPAPCGPGPWGGEGGRAWDDGVFTGIRQIHLTRSAEGICSMQIEYDRSGQFIWSAKHGGNGGTAPHRIRLEYPHEVLSRIAGYYGCISKDERPQIIKSLTFYTSRGTYGPFGEEVGTYFTSTTTEGKVVGFHGRSSLYLDAVGVHMQHWLGSTQKISKSYLFKKF</sequence>
<dbReference type="SMART" id="SM00915">
    <property type="entry name" value="Jacalin"/>
    <property type="match status" value="3"/>
</dbReference>
<reference evidence="4 5" key="1">
    <citation type="journal article" date="2023" name="G3 (Bethesda)">
        <title>A chromosome-length genome assembly and annotation of blackberry (Rubus argutus, cv. 'Hillquist').</title>
        <authorList>
            <person name="Bruna T."/>
            <person name="Aryal R."/>
            <person name="Dudchenko O."/>
            <person name="Sargent D.J."/>
            <person name="Mead D."/>
            <person name="Buti M."/>
            <person name="Cavallini A."/>
            <person name="Hytonen T."/>
            <person name="Andres J."/>
            <person name="Pham M."/>
            <person name="Weisz D."/>
            <person name="Mascagni F."/>
            <person name="Usai G."/>
            <person name="Natali L."/>
            <person name="Bassil N."/>
            <person name="Fernandez G.E."/>
            <person name="Lomsadze A."/>
            <person name="Armour M."/>
            <person name="Olukolu B."/>
            <person name="Poorten T."/>
            <person name="Britton C."/>
            <person name="Davik J."/>
            <person name="Ashrafi H."/>
            <person name="Aiden E.L."/>
            <person name="Borodovsky M."/>
            <person name="Worthington M."/>
        </authorList>
    </citation>
    <scope>NUCLEOTIDE SEQUENCE [LARGE SCALE GENOMIC DNA]</scope>
    <source>
        <strain evidence="4">PI 553951</strain>
    </source>
</reference>
<keyword evidence="5" id="KW-1185">Reference proteome</keyword>
<dbReference type="PANTHER" id="PTHR47293">
    <property type="entry name" value="JACALIN-RELATED LECTIN 3"/>
    <property type="match status" value="1"/>
</dbReference>
<accession>A0AAW1YEA3</accession>
<comment type="caution">
    <text evidence="4">The sequence shown here is derived from an EMBL/GenBank/DDBJ whole genome shotgun (WGS) entry which is preliminary data.</text>
</comment>
<comment type="similarity">
    <text evidence="1">Belongs to the jacalin lectin family.</text>
</comment>
<feature type="domain" description="Jacalin-type lectin" evidence="3">
    <location>
        <begin position="461"/>
        <end position="605"/>
    </location>
</feature>
<evidence type="ECO:0000256" key="1">
    <source>
        <dbReference type="ARBA" id="ARBA00006568"/>
    </source>
</evidence>
<dbReference type="InterPro" id="IPR001229">
    <property type="entry name" value="Jacalin-like_lectin_dom"/>
</dbReference>
<dbReference type="PROSITE" id="PS51752">
    <property type="entry name" value="JACALIN_LECTIN"/>
    <property type="match status" value="3"/>
</dbReference>
<dbReference type="PANTHER" id="PTHR47293:SF68">
    <property type="entry name" value="JACALIN-RELATED LECTIN 3"/>
    <property type="match status" value="1"/>
</dbReference>
<proteinExistence type="inferred from homology"/>
<protein>
    <recommendedName>
        <fullName evidence="3">Jacalin-type lectin domain-containing protein</fullName>
    </recommendedName>
</protein>
<dbReference type="GO" id="GO:0005536">
    <property type="term" value="F:D-glucose binding"/>
    <property type="evidence" value="ECO:0007669"/>
    <property type="project" value="UniProtKB-ARBA"/>
</dbReference>
<evidence type="ECO:0000313" key="5">
    <source>
        <dbReference type="Proteomes" id="UP001457282"/>
    </source>
</evidence>
<keyword evidence="2" id="KW-0430">Lectin</keyword>
<dbReference type="Proteomes" id="UP001457282">
    <property type="component" value="Unassembled WGS sequence"/>
</dbReference>
<evidence type="ECO:0000259" key="3">
    <source>
        <dbReference type="PROSITE" id="PS51752"/>
    </source>
</evidence>
<dbReference type="FunFam" id="2.100.10.30:FF:000001">
    <property type="entry name" value="Jacalin-related lectin 33"/>
    <property type="match status" value="3"/>
</dbReference>
<feature type="domain" description="Jacalin-type lectin" evidence="3">
    <location>
        <begin position="250"/>
        <end position="392"/>
    </location>
</feature>
<dbReference type="InterPro" id="IPR036404">
    <property type="entry name" value="Jacalin-like_lectin_dom_sf"/>
</dbReference>
<feature type="domain" description="Jacalin-type lectin" evidence="3">
    <location>
        <begin position="13"/>
        <end position="156"/>
    </location>
</feature>
<dbReference type="SUPFAM" id="SSF51101">
    <property type="entry name" value="Mannose-binding lectins"/>
    <property type="match status" value="3"/>
</dbReference>
<dbReference type="AlphaFoldDB" id="A0AAW1YEA3"/>
<dbReference type="GO" id="GO:0005537">
    <property type="term" value="F:D-mannose binding"/>
    <property type="evidence" value="ECO:0007669"/>
    <property type="project" value="UniProtKB-ARBA"/>
</dbReference>
<organism evidence="4 5">
    <name type="scientific">Rubus argutus</name>
    <name type="common">Southern blackberry</name>
    <dbReference type="NCBI Taxonomy" id="59490"/>
    <lineage>
        <taxon>Eukaryota</taxon>
        <taxon>Viridiplantae</taxon>
        <taxon>Streptophyta</taxon>
        <taxon>Embryophyta</taxon>
        <taxon>Tracheophyta</taxon>
        <taxon>Spermatophyta</taxon>
        <taxon>Magnoliopsida</taxon>
        <taxon>eudicotyledons</taxon>
        <taxon>Gunneridae</taxon>
        <taxon>Pentapetalae</taxon>
        <taxon>rosids</taxon>
        <taxon>fabids</taxon>
        <taxon>Rosales</taxon>
        <taxon>Rosaceae</taxon>
        <taxon>Rosoideae</taxon>
        <taxon>Rosoideae incertae sedis</taxon>
        <taxon>Rubus</taxon>
    </lineage>
</organism>